<evidence type="ECO:0000313" key="3">
    <source>
        <dbReference type="Proteomes" id="UP000606490"/>
    </source>
</evidence>
<feature type="domain" description="DUF6894" evidence="1">
    <location>
        <begin position="3"/>
        <end position="71"/>
    </location>
</feature>
<name>A0ABS1V0Y7_9PROT</name>
<dbReference type="EMBL" id="JAEUXJ010000001">
    <property type="protein sequence ID" value="MBL6453953.1"/>
    <property type="molecule type" value="Genomic_DNA"/>
</dbReference>
<accession>A0ABS1V0Y7</accession>
<sequence length="85" mass="9391">MARFYFDAEIKGALFQDEEGQDLRDHEAARDEVVLTLSEMARGLPGSGSDRDSLVILVRDETGRPILSASLSLEVEWKDGAGPQR</sequence>
<gene>
    <name evidence="2" type="ORF">JMJ55_01385</name>
</gene>
<keyword evidence="3" id="KW-1185">Reference proteome</keyword>
<proteinExistence type="predicted"/>
<dbReference type="RefSeq" id="WP_202823692.1">
    <property type="nucleotide sequence ID" value="NZ_JAEUXJ010000001.1"/>
</dbReference>
<reference evidence="2 3" key="1">
    <citation type="submission" date="2021-01" db="EMBL/GenBank/DDBJ databases">
        <title>Belnapia mucosa sp. nov. and Belnapia arida sp. nov., isolated from the Tabernas Desert (Almeria, Spain).</title>
        <authorList>
            <person name="Molina-Menor E."/>
            <person name="Vidal-Verdu A."/>
            <person name="Calonge A."/>
            <person name="Satari L."/>
            <person name="Pereto Magraner J."/>
            <person name="Porcar Miralles M."/>
        </authorList>
    </citation>
    <scope>NUCLEOTIDE SEQUENCE [LARGE SCALE GENOMIC DNA]</scope>
    <source>
        <strain evidence="2 3">T6</strain>
    </source>
</reference>
<dbReference type="InterPro" id="IPR054189">
    <property type="entry name" value="DUF6894"/>
</dbReference>
<organism evidence="2 3">
    <name type="scientific">Belnapia mucosa</name>
    <dbReference type="NCBI Taxonomy" id="2804532"/>
    <lineage>
        <taxon>Bacteria</taxon>
        <taxon>Pseudomonadati</taxon>
        <taxon>Pseudomonadota</taxon>
        <taxon>Alphaproteobacteria</taxon>
        <taxon>Acetobacterales</taxon>
        <taxon>Roseomonadaceae</taxon>
        <taxon>Belnapia</taxon>
    </lineage>
</organism>
<protein>
    <recommendedName>
        <fullName evidence="1">DUF6894 domain-containing protein</fullName>
    </recommendedName>
</protein>
<dbReference type="Proteomes" id="UP000606490">
    <property type="component" value="Unassembled WGS sequence"/>
</dbReference>
<dbReference type="Pfam" id="PF21834">
    <property type="entry name" value="DUF6894"/>
    <property type="match status" value="1"/>
</dbReference>
<evidence type="ECO:0000259" key="1">
    <source>
        <dbReference type="Pfam" id="PF21834"/>
    </source>
</evidence>
<evidence type="ECO:0000313" key="2">
    <source>
        <dbReference type="EMBL" id="MBL6453953.1"/>
    </source>
</evidence>
<comment type="caution">
    <text evidence="2">The sequence shown here is derived from an EMBL/GenBank/DDBJ whole genome shotgun (WGS) entry which is preliminary data.</text>
</comment>